<dbReference type="AlphaFoldDB" id="A0A1G7H4M9"/>
<evidence type="ECO:0000313" key="3">
    <source>
        <dbReference type="Proteomes" id="UP000198922"/>
    </source>
</evidence>
<feature type="transmembrane region" description="Helical" evidence="1">
    <location>
        <begin position="102"/>
        <end position="123"/>
    </location>
</feature>
<keyword evidence="1" id="KW-0812">Transmembrane</keyword>
<dbReference type="STRING" id="521013.SAMN04488567_3073"/>
<feature type="transmembrane region" description="Helical" evidence="1">
    <location>
        <begin position="235"/>
        <end position="253"/>
    </location>
</feature>
<dbReference type="RefSeq" id="WP_090113437.1">
    <property type="nucleotide sequence ID" value="NZ_FNAT01000005.1"/>
</dbReference>
<evidence type="ECO:0008006" key="4">
    <source>
        <dbReference type="Google" id="ProtNLM"/>
    </source>
</evidence>
<feature type="transmembrane region" description="Helical" evidence="1">
    <location>
        <begin position="420"/>
        <end position="450"/>
    </location>
</feature>
<feature type="transmembrane region" description="Helical" evidence="1">
    <location>
        <begin position="79"/>
        <end position="96"/>
    </location>
</feature>
<feature type="transmembrane region" description="Helical" evidence="1">
    <location>
        <begin position="52"/>
        <end position="72"/>
    </location>
</feature>
<feature type="transmembrane region" description="Helical" evidence="1">
    <location>
        <begin position="273"/>
        <end position="293"/>
    </location>
</feature>
<protein>
    <recommendedName>
        <fullName evidence="4">Di-and tricarboxylate transporter</fullName>
    </recommendedName>
</protein>
<name>A0A1G7H4M9_9RHOB</name>
<feature type="transmembrane region" description="Helical" evidence="1">
    <location>
        <begin position="385"/>
        <end position="408"/>
    </location>
</feature>
<keyword evidence="1" id="KW-1133">Transmembrane helix</keyword>
<accession>A0A1G7H4M9</accession>
<proteinExistence type="predicted"/>
<reference evidence="3" key="1">
    <citation type="submission" date="2016-10" db="EMBL/GenBank/DDBJ databases">
        <authorList>
            <person name="Varghese N."/>
            <person name="Submissions S."/>
        </authorList>
    </citation>
    <scope>NUCLEOTIDE SEQUENCE [LARGE SCALE GENOMIC DNA]</scope>
    <source>
        <strain evidence="3">DSM 21424</strain>
    </source>
</reference>
<feature type="transmembrane region" description="Helical" evidence="1">
    <location>
        <begin position="202"/>
        <end position="223"/>
    </location>
</feature>
<feature type="transmembrane region" description="Helical" evidence="1">
    <location>
        <begin position="30"/>
        <end position="46"/>
    </location>
</feature>
<organism evidence="2 3">
    <name type="scientific">Limimaricola pyoseonensis</name>
    <dbReference type="NCBI Taxonomy" id="521013"/>
    <lineage>
        <taxon>Bacteria</taxon>
        <taxon>Pseudomonadati</taxon>
        <taxon>Pseudomonadota</taxon>
        <taxon>Alphaproteobacteria</taxon>
        <taxon>Rhodobacterales</taxon>
        <taxon>Paracoccaceae</taxon>
        <taxon>Limimaricola</taxon>
    </lineage>
</organism>
<keyword evidence="1" id="KW-0472">Membrane</keyword>
<feature type="transmembrane region" description="Helical" evidence="1">
    <location>
        <begin position="299"/>
        <end position="317"/>
    </location>
</feature>
<evidence type="ECO:0000256" key="1">
    <source>
        <dbReference type="SAM" id="Phobius"/>
    </source>
</evidence>
<gene>
    <name evidence="2" type="ORF">SAMN04488567_3073</name>
</gene>
<dbReference type="Proteomes" id="UP000198922">
    <property type="component" value="Unassembled WGS sequence"/>
</dbReference>
<feature type="transmembrane region" description="Helical" evidence="1">
    <location>
        <begin position="345"/>
        <end position="365"/>
    </location>
</feature>
<keyword evidence="3" id="KW-1185">Reference proteome</keyword>
<dbReference type="EMBL" id="FNAT01000005">
    <property type="protein sequence ID" value="SDE95263.1"/>
    <property type="molecule type" value="Genomic_DNA"/>
</dbReference>
<feature type="transmembrane region" description="Helical" evidence="1">
    <location>
        <begin position="462"/>
        <end position="482"/>
    </location>
</feature>
<sequence>MVFPFRRPAAAAATTPAGAPPDTPAASRPAPLLGVVLMVLALLATLKEWAPGSPAATAAALAVPLAVALLALRLGTRRLGFVLVALAITAGLWAEGGDWSAPVMQGLGSAAFIGAFFTALATLRSAAESSPAIRACGLYLAQQPPGRRYAALTLGGQAFSVLLNYGSIALLGSLSVANAAQDKDPEIRFHRSRRMLLAVQRGFISILPFSPLSFAVAITGGFLPDAPYAQTALPALVTGAIVAGTGWAMDTIFKPRLSKPAPARAAPEGGPSVVLPLLGLLALLGVAVLALHFAFGVRVVGAVLVVVPTIALGWLLLQEGPRGAARRVWRYTSVELPGYRSELQLLMLAGYIGTAGAALLVPRAAALGLDLTQIPAPLLLAGLVWLIPLTGQIGMNPILSVSLLFPLLPSPEAMGVSPVALFLAITAGWTLSGITSPFTATTLLIGNFAGRSAAHVGLRWNGAYAAVTGALLTLWVLGFAFLR</sequence>
<evidence type="ECO:0000313" key="2">
    <source>
        <dbReference type="EMBL" id="SDE95263.1"/>
    </source>
</evidence>